<name>A0A2R8APZ9_9RHOB</name>
<sequence>MKLSDVHAHLSDCRICPTDLPARNALPYLAAFSVLTRIEGVPLLVYDNAGTAFAQCFPKTSMPSSATAHFGSDVAGYNSWRNLILDALLLSAGAQVDTDAWDGLRRVARICRGRAFANRLYHVSSRVPQGTPPRNLTSLIALEIDSSLTGQDSRSFRQGLGAIDALQDEALAQKIGILPPATIGKLPKLTDHLRHFPLPPALAEFWTGARSTDQNALSFVWRIARLACVFTDADNPTPATFFADGRDKHLADLDPQDFGLRRPSRGTYWTYLSRLSCRFRSLGGVGLPKGLTEVERRWSEVKSLALQHAAFSSARVRNLAAVSTPAINEELSPSELAPEWFKGKIATLSGAKRRAFLSACYLIDELRAVSVDELHLFPPEGTGVQRQRKRQQQG</sequence>
<evidence type="ECO:0000313" key="1">
    <source>
        <dbReference type="EMBL" id="SPF78103.1"/>
    </source>
</evidence>
<evidence type="ECO:0000313" key="2">
    <source>
        <dbReference type="Proteomes" id="UP000244904"/>
    </source>
</evidence>
<accession>A0A2R8APZ9</accession>
<organism evidence="1 2">
    <name type="scientific">Pseudoprimorskyibacter insulae</name>
    <dbReference type="NCBI Taxonomy" id="1695997"/>
    <lineage>
        <taxon>Bacteria</taxon>
        <taxon>Pseudomonadati</taxon>
        <taxon>Pseudomonadota</taxon>
        <taxon>Alphaproteobacteria</taxon>
        <taxon>Rhodobacterales</taxon>
        <taxon>Paracoccaceae</taxon>
        <taxon>Pseudoprimorskyibacter</taxon>
    </lineage>
</organism>
<dbReference type="AlphaFoldDB" id="A0A2R8APZ9"/>
<dbReference type="EMBL" id="OMOJ01000001">
    <property type="protein sequence ID" value="SPF78103.1"/>
    <property type="molecule type" value="Genomic_DNA"/>
</dbReference>
<gene>
    <name evidence="1" type="ORF">PRI8871_00694</name>
</gene>
<keyword evidence="2" id="KW-1185">Reference proteome</keyword>
<dbReference type="Proteomes" id="UP000244904">
    <property type="component" value="Unassembled WGS sequence"/>
</dbReference>
<protein>
    <submittedName>
        <fullName evidence="1">Uncharacterized protein</fullName>
    </submittedName>
</protein>
<dbReference type="OrthoDB" id="7848073at2"/>
<proteinExistence type="predicted"/>
<dbReference type="RefSeq" id="WP_146188639.1">
    <property type="nucleotide sequence ID" value="NZ_OMOJ01000001.1"/>
</dbReference>
<reference evidence="2" key="1">
    <citation type="submission" date="2018-03" db="EMBL/GenBank/DDBJ databases">
        <authorList>
            <person name="Rodrigo-Torres L."/>
            <person name="Arahal R. D."/>
            <person name="Lucena T."/>
        </authorList>
    </citation>
    <scope>NUCLEOTIDE SEQUENCE [LARGE SCALE GENOMIC DNA]</scope>
    <source>
        <strain evidence="2">CECT 8871</strain>
    </source>
</reference>